<dbReference type="HAMAP" id="MF_02238">
    <property type="entry name" value="DSD"/>
    <property type="match status" value="1"/>
</dbReference>
<dbReference type="Gene3D" id="3.10.180.10">
    <property type="entry name" value="2,3-Dihydroxybiphenyl 1,2-Dioxygenase, domain 1"/>
    <property type="match status" value="2"/>
</dbReference>
<dbReference type="EMBL" id="BOMG01000044">
    <property type="protein sequence ID" value="GID54929.1"/>
    <property type="molecule type" value="Genomic_DNA"/>
</dbReference>
<dbReference type="EC" id="4.2.1.118" evidence="1"/>
<protein>
    <recommendedName>
        <fullName evidence="1">3-dehydroshikimate dehydratase</fullName>
        <shortName evidence="1">DSD</shortName>
        <ecNumber evidence="1">4.2.1.118</ecNumber>
    </recommendedName>
</protein>
<evidence type="ECO:0000256" key="2">
    <source>
        <dbReference type="SAM" id="MobiDB-lite"/>
    </source>
</evidence>
<reference evidence="4 5" key="1">
    <citation type="submission" date="2021-01" db="EMBL/GenBank/DDBJ databases">
        <title>Whole genome shotgun sequence of Actinoplanes couchii NBRC 106145.</title>
        <authorList>
            <person name="Komaki H."/>
            <person name="Tamura T."/>
        </authorList>
    </citation>
    <scope>NUCLEOTIDE SEQUENCE [LARGE SCALE GENOMIC DNA]</scope>
    <source>
        <strain evidence="4 5">NBRC 106145</strain>
    </source>
</reference>
<feature type="binding site" evidence="1">
    <location>
        <position position="134"/>
    </location>
    <ligand>
        <name>a divalent metal cation</name>
        <dbReference type="ChEBI" id="CHEBI:60240"/>
        <note>catalytic</note>
    </ligand>
</feature>
<feature type="compositionally biased region" description="Low complexity" evidence="2">
    <location>
        <begin position="622"/>
        <end position="633"/>
    </location>
</feature>
<accession>A0ABQ3X8V8</accession>
<dbReference type="InterPro" id="IPR050312">
    <property type="entry name" value="IolE/XylAMocC-like"/>
</dbReference>
<comment type="similarity">
    <text evidence="1">Belongs to the bacterial two-domain DSD family.</text>
</comment>
<dbReference type="InterPro" id="IPR029068">
    <property type="entry name" value="Glyas_Bleomycin-R_OHBP_Dase"/>
</dbReference>
<feature type="binding site" evidence="1">
    <location>
        <position position="518"/>
    </location>
    <ligand>
        <name>Mg(2+)</name>
        <dbReference type="ChEBI" id="CHEBI:18420"/>
    </ligand>
</feature>
<evidence type="ECO:0000313" key="5">
    <source>
        <dbReference type="Proteomes" id="UP000612282"/>
    </source>
</evidence>
<feature type="binding site" evidence="1">
    <location>
        <position position="191"/>
    </location>
    <ligand>
        <name>a divalent metal cation</name>
        <dbReference type="ChEBI" id="CHEBI:60240"/>
        <note>catalytic</note>
    </ligand>
</feature>
<keyword evidence="1" id="KW-0456">Lyase</keyword>
<dbReference type="GO" id="GO:0051213">
    <property type="term" value="F:dioxygenase activity"/>
    <property type="evidence" value="ECO:0007669"/>
    <property type="project" value="UniProtKB-KW"/>
</dbReference>
<gene>
    <name evidence="4" type="ORF">Aco03nite_033330</name>
</gene>
<feature type="binding site" evidence="1">
    <location>
        <position position="593"/>
    </location>
    <ligand>
        <name>Mg(2+)</name>
        <dbReference type="ChEBI" id="CHEBI:18420"/>
    </ligand>
</feature>
<dbReference type="Proteomes" id="UP000612282">
    <property type="component" value="Unassembled WGS sequence"/>
</dbReference>
<evidence type="ECO:0000256" key="1">
    <source>
        <dbReference type="HAMAP-Rule" id="MF_02238"/>
    </source>
</evidence>
<keyword evidence="4" id="KW-0560">Oxidoreductase</keyword>
<comment type="catalytic activity">
    <reaction evidence="1">
        <text>3-dehydroshikimate = 3,4-dihydroxybenzoate + H2O</text>
        <dbReference type="Rhea" id="RHEA:24848"/>
        <dbReference type="ChEBI" id="CHEBI:15377"/>
        <dbReference type="ChEBI" id="CHEBI:16630"/>
        <dbReference type="ChEBI" id="CHEBI:36241"/>
        <dbReference type="EC" id="4.2.1.118"/>
    </reaction>
</comment>
<dbReference type="InterPro" id="IPR043700">
    <property type="entry name" value="DSD"/>
</dbReference>
<feature type="region of interest" description="Disordered" evidence="2">
    <location>
        <begin position="612"/>
        <end position="642"/>
    </location>
</feature>
<comment type="caution">
    <text evidence="4">The sequence shown here is derived from an EMBL/GenBank/DDBJ whole genome shotgun (WGS) entry which is preliminary data.</text>
</comment>
<evidence type="ECO:0000313" key="4">
    <source>
        <dbReference type="EMBL" id="GID54929.1"/>
    </source>
</evidence>
<feature type="compositionally biased region" description="Gly residues" evidence="2">
    <location>
        <begin position="418"/>
        <end position="430"/>
    </location>
</feature>
<dbReference type="InterPro" id="IPR036237">
    <property type="entry name" value="Xyl_isomerase-like_sf"/>
</dbReference>
<name>A0ABQ3X8V8_9ACTN</name>
<keyword evidence="1" id="KW-0479">Metal-binding</keyword>
<dbReference type="RefSeq" id="WP_203796232.1">
    <property type="nucleotide sequence ID" value="NZ_BAAAQE010000029.1"/>
</dbReference>
<sequence length="642" mass="68414">MRRSIATVCVSGTLGDKLSAAAAAGFDGIELFENDLVVSPWSPAEVRSRCADLGLSIDLYQPFRDLDSTDSGHFTKNLERAERKFDLMSALGIDTVLVCSSVAEDAADDNDHIASQLSQLADRAADNGMRIAYEALAWGRHVSTWDRSWEIVRRADHPALGLCLDSFHVLSREVSPDGIAGITPGKIFFLQLADAPHLRMDVLQWSRHHRLFPGQGAFDLPGFVRSVLAAGYAGPLSLEVFNDVFRQADPTRTAIDAMRSLVALEDQLPIAPYAGSSPALRSLPPAPHLAGHAFTEFAVDGRSGPELRTVLRGLGFAHTGQHRTKPVELWEQNSCRVILNSAVTAPGPAAISAFAVTSDDPAMALARAGALLAPAHPNVREPGEAELAAITAPDGTQIFVTDPANPWRADFLPTGTAAGAGEGGAAGGSGTRSDTPGAGLLRVDHLGLAQPFDHFDEAGLFYHSVLGLEHLAAEEYAAPFGLMRSRAVADPARHVRVALTVSLLRRGEWAPAVADPQHIAFTTADIVATAKALALPALPVPANYYDDLAARFALPDALVATLKEHGILYDRDAGGGELLHLYTRVIGGRVFFEIVERRGGYDRFGEPNAPVRMAAQRHQRLSSAPSAEPGPGSTTATASPRR</sequence>
<feature type="binding site" evidence="1">
    <location>
        <position position="239"/>
    </location>
    <ligand>
        <name>a divalent metal cation</name>
        <dbReference type="ChEBI" id="CHEBI:60240"/>
        <note>catalytic</note>
    </ligand>
</feature>
<feature type="domain" description="Xylose isomerase-like TIM barrel" evidence="3">
    <location>
        <begin position="19"/>
        <end position="260"/>
    </location>
</feature>
<evidence type="ECO:0000259" key="3">
    <source>
        <dbReference type="Pfam" id="PF01261"/>
    </source>
</evidence>
<feature type="binding site" evidence="1">
    <location>
        <position position="165"/>
    </location>
    <ligand>
        <name>a divalent metal cation</name>
        <dbReference type="ChEBI" id="CHEBI:60240"/>
        <note>catalytic</note>
    </ligand>
</feature>
<dbReference type="PANTHER" id="PTHR12110:SF21">
    <property type="entry name" value="XYLOSE ISOMERASE-LIKE TIM BARREL DOMAIN-CONTAINING PROTEIN"/>
    <property type="match status" value="1"/>
</dbReference>
<comment type="cofactor">
    <cofactor evidence="1">
        <name>a divalent metal cation</name>
        <dbReference type="ChEBI" id="CHEBI:60240"/>
    </cofactor>
</comment>
<comment type="function">
    <text evidence="1">Catalyzes the conversion of 3-dehydroshikimate to protocatechuate (3,4-dihydroxybenzoate), a common intermediate of quinate and shikimate degradation pathways.</text>
</comment>
<proteinExistence type="inferred from homology"/>
<dbReference type="SUPFAM" id="SSF51658">
    <property type="entry name" value="Xylose isomerase-like"/>
    <property type="match status" value="1"/>
</dbReference>
<keyword evidence="5" id="KW-1185">Reference proteome</keyword>
<feature type="region of interest" description="Disordered" evidence="2">
    <location>
        <begin position="415"/>
        <end position="434"/>
    </location>
</feature>
<dbReference type="Pfam" id="PF01261">
    <property type="entry name" value="AP_endonuc_2"/>
    <property type="match status" value="1"/>
</dbReference>
<comment type="pathway">
    <text evidence="1">Aromatic compound metabolism; 3,4-dihydroxybenzoate biosynthesis.</text>
</comment>
<dbReference type="SUPFAM" id="SSF54593">
    <property type="entry name" value="Glyoxalase/Bleomycin resistance protein/Dihydroxybiphenyl dioxygenase"/>
    <property type="match status" value="1"/>
</dbReference>
<dbReference type="InterPro" id="IPR013022">
    <property type="entry name" value="Xyl_isomerase-like_TIM-brl"/>
</dbReference>
<dbReference type="PANTHER" id="PTHR12110">
    <property type="entry name" value="HYDROXYPYRUVATE ISOMERASE"/>
    <property type="match status" value="1"/>
</dbReference>
<dbReference type="Gene3D" id="3.20.20.150">
    <property type="entry name" value="Divalent-metal-dependent TIM barrel enzymes"/>
    <property type="match status" value="1"/>
</dbReference>
<feature type="binding site" evidence="1">
    <location>
        <position position="445"/>
    </location>
    <ligand>
        <name>Mg(2+)</name>
        <dbReference type="ChEBI" id="CHEBI:18420"/>
    </ligand>
</feature>
<organism evidence="4 5">
    <name type="scientific">Actinoplanes couchii</name>
    <dbReference type="NCBI Taxonomy" id="403638"/>
    <lineage>
        <taxon>Bacteria</taxon>
        <taxon>Bacillati</taxon>
        <taxon>Actinomycetota</taxon>
        <taxon>Actinomycetes</taxon>
        <taxon>Micromonosporales</taxon>
        <taxon>Micromonosporaceae</taxon>
        <taxon>Actinoplanes</taxon>
    </lineage>
</organism>
<keyword evidence="4" id="KW-0223">Dioxygenase</keyword>